<dbReference type="Gene3D" id="3.30.420.10">
    <property type="entry name" value="Ribonuclease H-like superfamily/Ribonuclease H"/>
    <property type="match status" value="1"/>
</dbReference>
<reference evidence="1 2" key="1">
    <citation type="submission" date="2015-08" db="EMBL/GenBank/DDBJ databases">
        <title>Next Generation Sequencing and Analysis of the Genome of Puccinia sorghi L Schw, the Causal Agent of Maize Common Rust.</title>
        <authorList>
            <person name="Rochi L."/>
            <person name="Burguener G."/>
            <person name="Darino M."/>
            <person name="Turjanski A."/>
            <person name="Kreff E."/>
            <person name="Dieguez M.J."/>
            <person name="Sacco F."/>
        </authorList>
    </citation>
    <scope>NUCLEOTIDE SEQUENCE [LARGE SCALE GENOMIC DNA]</scope>
    <source>
        <strain evidence="1 2">RO10H11247</strain>
    </source>
</reference>
<dbReference type="InterPro" id="IPR036397">
    <property type="entry name" value="RNaseH_sf"/>
</dbReference>
<dbReference type="PANTHER" id="PTHR42648:SF18">
    <property type="entry name" value="RETROTRANSPOSON, UNCLASSIFIED-LIKE PROTEIN"/>
    <property type="match status" value="1"/>
</dbReference>
<name>A0A0L6UPL3_9BASI</name>
<sequence length="261" mass="29640">MSEIYLQSTAIRNFIKIITPQKLSIPGKDFRSCKACAVAKVTKNSFHTRHSRASKPFKQIHMDLVGPIFPSSREGHCYFLTVVDSSVSLKARRKGYFPTVIHSDRGTKFINSYLMDLCNKNLIRACQFNGTILESVRAILQDTGLNKRLWNEIIKTSALTLNQIPAHKSKSSPYELFKGRKLPLEFFKPVGNRVSYLILPEQQHAKLESKGLLGTLIGYNDELRSYRILGDNGRIIDTSHLKFLDPELPRNSIESNDSDLK</sequence>
<dbReference type="AlphaFoldDB" id="A0A0L6UPL3"/>
<keyword evidence="2" id="KW-1185">Reference proteome</keyword>
<dbReference type="EMBL" id="LAVV01009506">
    <property type="protein sequence ID" value="KNZ50473.1"/>
    <property type="molecule type" value="Genomic_DNA"/>
</dbReference>
<dbReference type="VEuPathDB" id="FungiDB:VP01_4403g1"/>
<dbReference type="PANTHER" id="PTHR42648">
    <property type="entry name" value="TRANSPOSASE, PUTATIVE-RELATED"/>
    <property type="match status" value="1"/>
</dbReference>
<organism evidence="1 2">
    <name type="scientific">Puccinia sorghi</name>
    <dbReference type="NCBI Taxonomy" id="27349"/>
    <lineage>
        <taxon>Eukaryota</taxon>
        <taxon>Fungi</taxon>
        <taxon>Dikarya</taxon>
        <taxon>Basidiomycota</taxon>
        <taxon>Pucciniomycotina</taxon>
        <taxon>Pucciniomycetes</taxon>
        <taxon>Pucciniales</taxon>
        <taxon>Pucciniaceae</taxon>
        <taxon>Puccinia</taxon>
    </lineage>
</organism>
<dbReference type="OrthoDB" id="422540at2759"/>
<evidence type="ECO:0000313" key="1">
    <source>
        <dbReference type="EMBL" id="KNZ50473.1"/>
    </source>
</evidence>
<evidence type="ECO:0008006" key="3">
    <source>
        <dbReference type="Google" id="ProtNLM"/>
    </source>
</evidence>
<dbReference type="SUPFAM" id="SSF53098">
    <property type="entry name" value="Ribonuclease H-like"/>
    <property type="match status" value="1"/>
</dbReference>
<evidence type="ECO:0000313" key="2">
    <source>
        <dbReference type="Proteomes" id="UP000037035"/>
    </source>
</evidence>
<protein>
    <recommendedName>
        <fullName evidence="3">Integrase catalytic domain-containing protein</fullName>
    </recommendedName>
</protein>
<proteinExistence type="predicted"/>
<dbReference type="Proteomes" id="UP000037035">
    <property type="component" value="Unassembled WGS sequence"/>
</dbReference>
<accession>A0A0L6UPL3</accession>
<comment type="caution">
    <text evidence="1">The sequence shown here is derived from an EMBL/GenBank/DDBJ whole genome shotgun (WGS) entry which is preliminary data.</text>
</comment>
<dbReference type="GO" id="GO:0003676">
    <property type="term" value="F:nucleic acid binding"/>
    <property type="evidence" value="ECO:0007669"/>
    <property type="project" value="InterPro"/>
</dbReference>
<dbReference type="InterPro" id="IPR012337">
    <property type="entry name" value="RNaseH-like_sf"/>
</dbReference>
<dbReference type="InterPro" id="IPR039537">
    <property type="entry name" value="Retrotran_Ty1/copia-like"/>
</dbReference>
<gene>
    <name evidence="1" type="ORF">VP01_4403g1</name>
</gene>